<dbReference type="EMBL" id="JAKKPZ010000047">
    <property type="protein sequence ID" value="KAI1706527.1"/>
    <property type="molecule type" value="Genomic_DNA"/>
</dbReference>
<dbReference type="Proteomes" id="UP001201812">
    <property type="component" value="Unassembled WGS sequence"/>
</dbReference>
<evidence type="ECO:0000313" key="2">
    <source>
        <dbReference type="EMBL" id="KAI1706527.1"/>
    </source>
</evidence>
<dbReference type="InterPro" id="IPR013320">
    <property type="entry name" value="ConA-like_dom_sf"/>
</dbReference>
<comment type="caution">
    <text evidence="2">The sequence shown here is derived from an EMBL/GenBank/DDBJ whole genome shotgun (WGS) entry which is preliminary data.</text>
</comment>
<dbReference type="SUPFAM" id="SSF49899">
    <property type="entry name" value="Concanavalin A-like lectins/glucanases"/>
    <property type="match status" value="1"/>
</dbReference>
<name>A0AAD4R375_9BILA</name>
<sequence length="679" mass="75728">MKLPHNSSVWILYLGESQILVFVAILCNAITTECCAPPLPADPTQANPGSVVRMSPSTTARVFGEQTQAAGGSPIQIEKANSIGGRVVVPEPYELYCADFDDKCRWRNMEGLLVDELDWYQGAGFLDEARLRLATGTHVAPDGYYGIAATDKIEFPTSKAVLVSDIIECQSGTAELRFAYWTSPEVRIFVCIKNVLKLYPDYDYCAPPVENGDPGPARVSLPDLNGQAFQIYLRAENFVFHTANLQGGFAIIDNIEYEGNFCRNSEDGQDAMAATLSKQILPSHTPLLPQPFGPIQPAPLPQPNHAHVFLNNDQEVPIESTTGSKRSTMTLSSLETTTAVPTPLPWSLTGPIIVGNHRIEDPKQKEESLKEAPMSSLGLDQMQSSQLNPEGRPFFMSPEQQWNHMFPLLQLGQSTRKLTPAAVSSSATTPSMVQGGNWPQQMEQFHHHLYPSMNHSPTYASPNYLNRVGPGMQEAYRLDSRQYSPVKDENKPQKHPQKLLDHMNMEACYALNCSFDDHCAEYVLQKHSEWQLSRKPVGNPLTGIRGDASQLPYNKEGTFVFVVGPKSVARFSTRSFTLMKNAYLMFAYHKVARKTNLRMLVKRAHGEKEEILFELAFEVENLPPNAYIGIDELVLLDDETREPLCQNLTNVESANDSFYITTTTPSESLQPFDDLMKKM</sequence>
<organism evidence="2 3">
    <name type="scientific">Ditylenchus destructor</name>
    <dbReference type="NCBI Taxonomy" id="166010"/>
    <lineage>
        <taxon>Eukaryota</taxon>
        <taxon>Metazoa</taxon>
        <taxon>Ecdysozoa</taxon>
        <taxon>Nematoda</taxon>
        <taxon>Chromadorea</taxon>
        <taxon>Rhabditida</taxon>
        <taxon>Tylenchina</taxon>
        <taxon>Tylenchomorpha</taxon>
        <taxon>Sphaerularioidea</taxon>
        <taxon>Anguinidae</taxon>
        <taxon>Anguininae</taxon>
        <taxon>Ditylenchus</taxon>
    </lineage>
</organism>
<accession>A0AAD4R375</accession>
<feature type="region of interest" description="Disordered" evidence="1">
    <location>
        <begin position="360"/>
        <end position="390"/>
    </location>
</feature>
<proteinExistence type="predicted"/>
<evidence type="ECO:0000256" key="1">
    <source>
        <dbReference type="SAM" id="MobiDB-lite"/>
    </source>
</evidence>
<feature type="compositionally biased region" description="Basic and acidic residues" evidence="1">
    <location>
        <begin position="360"/>
        <end position="370"/>
    </location>
</feature>
<keyword evidence="3" id="KW-1185">Reference proteome</keyword>
<reference evidence="2" key="1">
    <citation type="submission" date="2022-01" db="EMBL/GenBank/DDBJ databases">
        <title>Genome Sequence Resource for Two Populations of Ditylenchus destructor, the Migratory Endoparasitic Phytonematode.</title>
        <authorList>
            <person name="Zhang H."/>
            <person name="Lin R."/>
            <person name="Xie B."/>
        </authorList>
    </citation>
    <scope>NUCLEOTIDE SEQUENCE</scope>
    <source>
        <strain evidence="2">BazhouSP</strain>
    </source>
</reference>
<protein>
    <submittedName>
        <fullName evidence="2">MAM (Meprin, A5-protein, PTPmu) domain protein</fullName>
    </submittedName>
</protein>
<dbReference type="AlphaFoldDB" id="A0AAD4R375"/>
<gene>
    <name evidence="2" type="ORF">DdX_12987</name>
</gene>
<evidence type="ECO:0000313" key="3">
    <source>
        <dbReference type="Proteomes" id="UP001201812"/>
    </source>
</evidence>